<keyword evidence="2" id="KW-1185">Reference proteome</keyword>
<organism evidence="1 2">
    <name type="scientific">Pedobacter psychroterrae</name>
    <dbReference type="NCBI Taxonomy" id="2530453"/>
    <lineage>
        <taxon>Bacteria</taxon>
        <taxon>Pseudomonadati</taxon>
        <taxon>Bacteroidota</taxon>
        <taxon>Sphingobacteriia</taxon>
        <taxon>Sphingobacteriales</taxon>
        <taxon>Sphingobacteriaceae</taxon>
        <taxon>Pedobacter</taxon>
    </lineage>
</organism>
<sequence length="445" mass="52418">MQKHTNRTNWKVGRKMVKDILPAIADKNFFRLPLKSGTRILTTEILNRYSDFRRPKRPYLRIKRRKLSFHNELLTIGVTLDSEEEEKIYIKVTASELLVSCSVDTTDSYLSRYAYFALYDMMSIYDQTDFEDYYWPGFFDGNGESRYLMIRMYKGTLVVFPKVRYKGLYKPEQALPSISDKIEGKRQAVEVFKESAPNNTQEILGFCLADTSTERWHTNHFPFLVPYIGILDNNRTFVKGFKKYVLSHGDISALDVDPIQDKLVEICIEMKKIALVNYPQYRDEEDVIAKKRAANRENFARLLELWHQALPILAGRLYIHYRFTYGMRNVKGKPSKQDMKPCIISNEVPEICFLWKDKGDYFKLELRFVIVGNMHEVSQFFDTAFFVTASGDPKRFFLLSSVTECQLISFFSKSSFQLLMLKTHYEDHCREFVGKLRSRYRFINR</sequence>
<name>A0A4R0N9C8_9SPHI</name>
<dbReference type="EMBL" id="SJSL01000010">
    <property type="protein sequence ID" value="TCC96791.1"/>
    <property type="molecule type" value="Genomic_DNA"/>
</dbReference>
<evidence type="ECO:0000313" key="1">
    <source>
        <dbReference type="EMBL" id="TCC96791.1"/>
    </source>
</evidence>
<accession>A0A4R0N9C8</accession>
<evidence type="ECO:0000313" key="2">
    <source>
        <dbReference type="Proteomes" id="UP000293347"/>
    </source>
</evidence>
<comment type="caution">
    <text evidence="1">The sequence shown here is derived from an EMBL/GenBank/DDBJ whole genome shotgun (WGS) entry which is preliminary data.</text>
</comment>
<proteinExistence type="predicted"/>
<protein>
    <submittedName>
        <fullName evidence="1">Uncharacterized protein</fullName>
    </submittedName>
</protein>
<dbReference type="Proteomes" id="UP000293347">
    <property type="component" value="Unassembled WGS sequence"/>
</dbReference>
<reference evidence="1 2" key="1">
    <citation type="submission" date="2019-02" db="EMBL/GenBank/DDBJ databases">
        <title>Pedobacter sp. RP-1-14 sp. nov., isolated from Arctic soil.</title>
        <authorList>
            <person name="Dahal R.H."/>
        </authorList>
    </citation>
    <scope>NUCLEOTIDE SEQUENCE [LARGE SCALE GENOMIC DNA]</scope>
    <source>
        <strain evidence="1 2">RP-1-14</strain>
    </source>
</reference>
<dbReference type="AlphaFoldDB" id="A0A4R0N9C8"/>
<gene>
    <name evidence="1" type="ORF">EZ437_20585</name>
</gene>